<keyword evidence="6" id="KW-0406">Ion transport</keyword>
<keyword evidence="8" id="KW-0472">Membrane</keyword>
<evidence type="ECO:0000256" key="4">
    <source>
        <dbReference type="ARBA" id="ARBA00022547"/>
    </source>
</evidence>
<dbReference type="GO" id="GO:0031966">
    <property type="term" value="C:mitochondrial membrane"/>
    <property type="evidence" value="ECO:0007669"/>
    <property type="project" value="UniProtKB-SubCell"/>
</dbReference>
<evidence type="ECO:0000256" key="6">
    <source>
        <dbReference type="ARBA" id="ARBA00023065"/>
    </source>
</evidence>
<evidence type="ECO:0000256" key="3">
    <source>
        <dbReference type="ARBA" id="ARBA00022448"/>
    </source>
</evidence>
<dbReference type="GO" id="GO:0045259">
    <property type="term" value="C:proton-transporting ATP synthase complex"/>
    <property type="evidence" value="ECO:0007669"/>
    <property type="project" value="UniProtKB-KW"/>
</dbReference>
<comment type="subcellular location">
    <subcellularLocation>
        <location evidence="1">Mitochondrion membrane</location>
    </subcellularLocation>
</comment>
<dbReference type="GO" id="GO:0015986">
    <property type="term" value="P:proton motive force-driven ATP synthesis"/>
    <property type="evidence" value="ECO:0007669"/>
    <property type="project" value="InterPro"/>
</dbReference>
<feature type="region of interest" description="Disordered" evidence="10">
    <location>
        <begin position="1"/>
        <end position="39"/>
    </location>
</feature>
<comment type="similarity">
    <text evidence="2">Belongs to the ATPase g subunit family.</text>
</comment>
<dbReference type="EMBL" id="LHPM01000007">
    <property type="protein sequence ID" value="OAL68440.1"/>
    <property type="molecule type" value="Genomic_DNA"/>
</dbReference>
<evidence type="ECO:0000256" key="10">
    <source>
        <dbReference type="SAM" id="MobiDB-lite"/>
    </source>
</evidence>
<dbReference type="AlphaFoldDB" id="A0A178F7J8"/>
<dbReference type="Pfam" id="PF04718">
    <property type="entry name" value="ATP-synt_G"/>
    <property type="match status" value="1"/>
</dbReference>
<proteinExistence type="inferred from homology"/>
<dbReference type="InterPro" id="IPR006808">
    <property type="entry name" value="ATP_synth_F0_gsu_mt"/>
</dbReference>
<keyword evidence="7" id="KW-0496">Mitochondrion</keyword>
<keyword evidence="4" id="KW-0138">CF(0)</keyword>
<keyword evidence="9" id="KW-0066">ATP synthesis</keyword>
<evidence type="ECO:0000256" key="5">
    <source>
        <dbReference type="ARBA" id="ARBA00022781"/>
    </source>
</evidence>
<protein>
    <recommendedName>
        <fullName evidence="13">Mitochondrial F1F0-ATP synthase g subunit</fullName>
    </recommendedName>
</protein>
<evidence type="ECO:0000256" key="1">
    <source>
        <dbReference type="ARBA" id="ARBA00004325"/>
    </source>
</evidence>
<evidence type="ECO:0000313" key="11">
    <source>
        <dbReference type="EMBL" id="OAL68440.1"/>
    </source>
</evidence>
<dbReference type="Proteomes" id="UP000243015">
    <property type="component" value="Unassembled WGS sequence"/>
</dbReference>
<evidence type="ECO:0000256" key="2">
    <source>
        <dbReference type="ARBA" id="ARBA00005699"/>
    </source>
</evidence>
<dbReference type="GO" id="GO:0015078">
    <property type="term" value="F:proton transmembrane transporter activity"/>
    <property type="evidence" value="ECO:0007669"/>
    <property type="project" value="InterPro"/>
</dbReference>
<reference evidence="11 12" key="1">
    <citation type="submission" date="2016-05" db="EMBL/GenBank/DDBJ databases">
        <title>Genome sequencing of Trichophyton rubrum CMCC(F)T1i isolated from hair.</title>
        <authorList>
            <person name="Zhan P."/>
            <person name="Tao Y."/>
            <person name="Liu W."/>
        </authorList>
    </citation>
    <scope>NUCLEOTIDE SEQUENCE [LARGE SCALE GENOMIC DNA]</scope>
    <source>
        <strain evidence="12">CMCC(F)T1i</strain>
    </source>
</reference>
<evidence type="ECO:0000256" key="9">
    <source>
        <dbReference type="ARBA" id="ARBA00023310"/>
    </source>
</evidence>
<keyword evidence="3" id="KW-0813">Transport</keyword>
<evidence type="ECO:0000313" key="12">
    <source>
        <dbReference type="Proteomes" id="UP000243015"/>
    </source>
</evidence>
<organism evidence="11 12">
    <name type="scientific">Trichophyton rubrum</name>
    <name type="common">Athlete's foot fungus</name>
    <name type="synonym">Epidermophyton rubrum</name>
    <dbReference type="NCBI Taxonomy" id="5551"/>
    <lineage>
        <taxon>Eukaryota</taxon>
        <taxon>Fungi</taxon>
        <taxon>Dikarya</taxon>
        <taxon>Ascomycota</taxon>
        <taxon>Pezizomycotina</taxon>
        <taxon>Eurotiomycetes</taxon>
        <taxon>Eurotiomycetidae</taxon>
        <taxon>Onygenales</taxon>
        <taxon>Arthrodermataceae</taxon>
        <taxon>Trichophyton</taxon>
    </lineage>
</organism>
<sequence length="265" mass="28171">MPPETKRGHGEAKVEVEVEVEVESDSKTSPSPTHPASAIDSSRALEGSLIACPASILMTLQTLRFSPSTMSATMSRMLIRQSRTVFRRPAIRHSSTAQETAAKAKDAASSATSKASDGLTKVTAAAGPALAGAMSGVGGALKKVGGRTAKLVAFVESLIPPTIYYSRVGLELSKIVFRGQKMAPPDIATFQSYLYSALNSLRQPSTIFASLRNPNGSVSRLRNFDAKQWAIVGITTAEVIGFFSVGEMLGRFKVVGYRGEVAHEH</sequence>
<keyword evidence="5" id="KW-0375">Hydrogen ion transport</keyword>
<feature type="region of interest" description="Disordered" evidence="10">
    <location>
        <begin position="89"/>
        <end position="113"/>
    </location>
</feature>
<comment type="caution">
    <text evidence="11">The sequence shown here is derived from an EMBL/GenBank/DDBJ whole genome shotgun (WGS) entry which is preliminary data.</text>
</comment>
<dbReference type="VEuPathDB" id="FungiDB:TERG_08056"/>
<gene>
    <name evidence="11" type="ORF">A7C99_0381</name>
</gene>
<evidence type="ECO:0000256" key="7">
    <source>
        <dbReference type="ARBA" id="ARBA00023128"/>
    </source>
</evidence>
<evidence type="ECO:0000256" key="8">
    <source>
        <dbReference type="ARBA" id="ARBA00023136"/>
    </source>
</evidence>
<accession>A0A178F7J8</accession>
<feature type="compositionally biased region" description="Basic and acidic residues" evidence="10">
    <location>
        <begin position="1"/>
        <end position="16"/>
    </location>
</feature>
<name>A0A178F7J8_TRIRU</name>
<evidence type="ECO:0008006" key="13">
    <source>
        <dbReference type="Google" id="ProtNLM"/>
    </source>
</evidence>